<keyword evidence="5" id="KW-0597">Phosphoprotein</keyword>
<reference evidence="16 17" key="1">
    <citation type="submission" date="2023-07" db="EMBL/GenBank/DDBJ databases">
        <title>Sequencing the genomes of 1000 actinobacteria strains.</title>
        <authorList>
            <person name="Klenk H.-P."/>
        </authorList>
    </citation>
    <scope>NUCLEOTIDE SEQUENCE [LARGE SCALE GENOMIC DNA]</scope>
    <source>
        <strain evidence="16 17">DSM 19426</strain>
    </source>
</reference>
<dbReference type="Pfam" id="PF02518">
    <property type="entry name" value="HATPase_c"/>
    <property type="match status" value="1"/>
</dbReference>
<evidence type="ECO:0000256" key="9">
    <source>
        <dbReference type="ARBA" id="ARBA00022777"/>
    </source>
</evidence>
<dbReference type="InterPro" id="IPR003594">
    <property type="entry name" value="HATPase_dom"/>
</dbReference>
<protein>
    <recommendedName>
        <fullName evidence="4">histidine kinase</fullName>
        <ecNumber evidence="4">2.7.13.3</ecNumber>
    </recommendedName>
</protein>
<dbReference type="InterPro" id="IPR036097">
    <property type="entry name" value="HisK_dim/P_sf"/>
</dbReference>
<dbReference type="Gene3D" id="3.30.565.10">
    <property type="entry name" value="Histidine kinase-like ATPase, C-terminal domain"/>
    <property type="match status" value="1"/>
</dbReference>
<dbReference type="Gene3D" id="1.10.287.130">
    <property type="match status" value="1"/>
</dbReference>
<feature type="transmembrane region" description="Helical" evidence="14">
    <location>
        <begin position="15"/>
        <end position="35"/>
    </location>
</feature>
<dbReference type="EC" id="2.7.13.3" evidence="4"/>
<comment type="subcellular location">
    <subcellularLocation>
        <location evidence="3">Cell membrane</location>
    </subcellularLocation>
    <subcellularLocation>
        <location evidence="2">Membrane</location>
        <topology evidence="2">Multi-pass membrane protein</topology>
    </subcellularLocation>
</comment>
<feature type="domain" description="Histidine kinase" evidence="15">
    <location>
        <begin position="140"/>
        <end position="346"/>
    </location>
</feature>
<dbReference type="Gene3D" id="1.20.120.620">
    <property type="entry name" value="Backbone structure of the membrane domain of e. Coli histidine kinase receptor kdpd"/>
    <property type="match status" value="1"/>
</dbReference>
<dbReference type="SMART" id="SM00388">
    <property type="entry name" value="HisKA"/>
    <property type="match status" value="1"/>
</dbReference>
<evidence type="ECO:0000256" key="4">
    <source>
        <dbReference type="ARBA" id="ARBA00012438"/>
    </source>
</evidence>
<dbReference type="GO" id="GO:0004673">
    <property type="term" value="F:protein histidine kinase activity"/>
    <property type="evidence" value="ECO:0007669"/>
    <property type="project" value="UniProtKB-EC"/>
</dbReference>
<keyword evidence="9 16" id="KW-0418">Kinase</keyword>
<dbReference type="InterPro" id="IPR025201">
    <property type="entry name" value="KdpD_TM"/>
</dbReference>
<comment type="caution">
    <text evidence="16">The sequence shown here is derived from an EMBL/GenBank/DDBJ whole genome shotgun (WGS) entry which is preliminary data.</text>
</comment>
<evidence type="ECO:0000256" key="11">
    <source>
        <dbReference type="ARBA" id="ARBA00022989"/>
    </source>
</evidence>
<dbReference type="EMBL" id="JAVDYG010000001">
    <property type="protein sequence ID" value="MDR7363317.1"/>
    <property type="molecule type" value="Genomic_DNA"/>
</dbReference>
<evidence type="ECO:0000259" key="15">
    <source>
        <dbReference type="PROSITE" id="PS50109"/>
    </source>
</evidence>
<dbReference type="InterPro" id="IPR038318">
    <property type="entry name" value="KdpD_sf"/>
</dbReference>
<comment type="catalytic activity">
    <reaction evidence="1">
        <text>ATP + protein L-histidine = ADP + protein N-phospho-L-histidine.</text>
        <dbReference type="EC" id="2.7.13.3"/>
    </reaction>
</comment>
<keyword evidence="10" id="KW-0067">ATP-binding</keyword>
<dbReference type="SMART" id="SM00387">
    <property type="entry name" value="HATPase_c"/>
    <property type="match status" value="1"/>
</dbReference>
<dbReference type="PRINTS" id="PR00344">
    <property type="entry name" value="BCTRLSENSOR"/>
</dbReference>
<accession>A0ABU2BY46</accession>
<dbReference type="SUPFAM" id="SSF47384">
    <property type="entry name" value="Homodimeric domain of signal transducing histidine kinase"/>
    <property type="match status" value="1"/>
</dbReference>
<dbReference type="InterPro" id="IPR004358">
    <property type="entry name" value="Sig_transdc_His_kin-like_C"/>
</dbReference>
<evidence type="ECO:0000313" key="16">
    <source>
        <dbReference type="EMBL" id="MDR7363317.1"/>
    </source>
</evidence>
<feature type="transmembrane region" description="Helical" evidence="14">
    <location>
        <begin position="94"/>
        <end position="112"/>
    </location>
</feature>
<dbReference type="Pfam" id="PF13493">
    <property type="entry name" value="DUF4118"/>
    <property type="match status" value="1"/>
</dbReference>
<feature type="transmembrane region" description="Helical" evidence="14">
    <location>
        <begin position="47"/>
        <end position="74"/>
    </location>
</feature>
<evidence type="ECO:0000313" key="17">
    <source>
        <dbReference type="Proteomes" id="UP001183648"/>
    </source>
</evidence>
<name>A0ABU2BY46_9ACTN</name>
<keyword evidence="8" id="KW-0547">Nucleotide-binding</keyword>
<dbReference type="CDD" id="cd00075">
    <property type="entry name" value="HATPase"/>
    <property type="match status" value="1"/>
</dbReference>
<dbReference type="PANTHER" id="PTHR45569:SF1">
    <property type="entry name" value="SENSOR PROTEIN KDPD"/>
    <property type="match status" value="1"/>
</dbReference>
<dbReference type="RefSeq" id="WP_310303589.1">
    <property type="nucleotide sequence ID" value="NZ_BAAAPS010000003.1"/>
</dbReference>
<keyword evidence="11 14" id="KW-1133">Transmembrane helix</keyword>
<keyword evidence="17" id="KW-1185">Reference proteome</keyword>
<dbReference type="PANTHER" id="PTHR45569">
    <property type="entry name" value="SENSOR PROTEIN KDPD"/>
    <property type="match status" value="1"/>
</dbReference>
<evidence type="ECO:0000256" key="2">
    <source>
        <dbReference type="ARBA" id="ARBA00004141"/>
    </source>
</evidence>
<dbReference type="Proteomes" id="UP001183648">
    <property type="component" value="Unassembled WGS sequence"/>
</dbReference>
<dbReference type="CDD" id="cd00082">
    <property type="entry name" value="HisKA"/>
    <property type="match status" value="1"/>
</dbReference>
<evidence type="ECO:0000256" key="13">
    <source>
        <dbReference type="ARBA" id="ARBA00023136"/>
    </source>
</evidence>
<sequence>MDGPVSQGLGLGRRLQGLALACLLPLAVAAVLFPLRDRLSLVSDALLLLLTVVAAALVGGLLPGLVAGVVATALLNYLFTPPFHTLRVASADNVVSLVVFAAAAALVSWGLGEVERRRSATIRAATLQAATDVRTALLAAAGHDLRTPLAAAKAAVSGLRSDDVELDEADQRDLLGSADASLDRLSALVTDLLDLSRLQLDALPVVRRATAVDEVVVRALDETPAPVRVDLPEDLPDVLGDAALLQRVLANLLSNAVRHGPTSVVARPRDGHVEVCVVDHGPGVPSSQWEAMFAPFQRHGDTSTTEGLGLGLAVARGLTEAMGGTLAPMPTPGGGLTMVVRLEVAP</sequence>
<evidence type="ECO:0000256" key="10">
    <source>
        <dbReference type="ARBA" id="ARBA00022840"/>
    </source>
</evidence>
<dbReference type="PROSITE" id="PS50109">
    <property type="entry name" value="HIS_KIN"/>
    <property type="match status" value="1"/>
</dbReference>
<proteinExistence type="predicted"/>
<dbReference type="SUPFAM" id="SSF55874">
    <property type="entry name" value="ATPase domain of HSP90 chaperone/DNA topoisomerase II/histidine kinase"/>
    <property type="match status" value="1"/>
</dbReference>
<organism evidence="16 17">
    <name type="scientific">Nocardioides marmoribigeumensis</name>
    <dbReference type="NCBI Taxonomy" id="433649"/>
    <lineage>
        <taxon>Bacteria</taxon>
        <taxon>Bacillati</taxon>
        <taxon>Actinomycetota</taxon>
        <taxon>Actinomycetes</taxon>
        <taxon>Propionibacteriales</taxon>
        <taxon>Nocardioidaceae</taxon>
        <taxon>Nocardioides</taxon>
    </lineage>
</organism>
<dbReference type="InterPro" id="IPR003661">
    <property type="entry name" value="HisK_dim/P_dom"/>
</dbReference>
<evidence type="ECO:0000256" key="6">
    <source>
        <dbReference type="ARBA" id="ARBA00022679"/>
    </source>
</evidence>
<dbReference type="InterPro" id="IPR005467">
    <property type="entry name" value="His_kinase_dom"/>
</dbReference>
<evidence type="ECO:0000256" key="7">
    <source>
        <dbReference type="ARBA" id="ARBA00022692"/>
    </source>
</evidence>
<dbReference type="InterPro" id="IPR036890">
    <property type="entry name" value="HATPase_C_sf"/>
</dbReference>
<keyword evidence="6 16" id="KW-0808">Transferase</keyword>
<evidence type="ECO:0000256" key="12">
    <source>
        <dbReference type="ARBA" id="ARBA00023012"/>
    </source>
</evidence>
<evidence type="ECO:0000256" key="3">
    <source>
        <dbReference type="ARBA" id="ARBA00004236"/>
    </source>
</evidence>
<keyword evidence="12" id="KW-0902">Two-component regulatory system</keyword>
<dbReference type="InterPro" id="IPR052023">
    <property type="entry name" value="Histidine_kinase_KdpD"/>
</dbReference>
<evidence type="ECO:0000256" key="14">
    <source>
        <dbReference type="SAM" id="Phobius"/>
    </source>
</evidence>
<keyword evidence="13 14" id="KW-0472">Membrane</keyword>
<evidence type="ECO:0000256" key="1">
    <source>
        <dbReference type="ARBA" id="ARBA00000085"/>
    </source>
</evidence>
<keyword evidence="7 14" id="KW-0812">Transmembrane</keyword>
<evidence type="ECO:0000256" key="5">
    <source>
        <dbReference type="ARBA" id="ARBA00022553"/>
    </source>
</evidence>
<dbReference type="Pfam" id="PF00512">
    <property type="entry name" value="HisKA"/>
    <property type="match status" value="1"/>
</dbReference>
<evidence type="ECO:0000256" key="8">
    <source>
        <dbReference type="ARBA" id="ARBA00022741"/>
    </source>
</evidence>
<gene>
    <name evidence="16" type="ORF">J2S63_002870</name>
</gene>